<accession>A0A3E2HK08</accession>
<dbReference type="OrthoDB" id="3522308at2759"/>
<comment type="caution">
    <text evidence="7">The sequence shown here is derived from an EMBL/GenBank/DDBJ whole genome shotgun (WGS) entry which is preliminary data.</text>
</comment>
<evidence type="ECO:0000256" key="4">
    <source>
        <dbReference type="ARBA" id="ARBA00023163"/>
    </source>
</evidence>
<dbReference type="PANTHER" id="PTHR47338">
    <property type="entry name" value="ZN(II)2CYS6 TRANSCRIPTION FACTOR (EUROFUNG)-RELATED"/>
    <property type="match status" value="1"/>
</dbReference>
<feature type="domain" description="Xylanolytic transcriptional activator regulatory" evidence="6">
    <location>
        <begin position="85"/>
        <end position="307"/>
    </location>
</feature>
<dbReference type="InterPro" id="IPR050815">
    <property type="entry name" value="TF_fung"/>
</dbReference>
<evidence type="ECO:0000256" key="1">
    <source>
        <dbReference type="ARBA" id="ARBA00004123"/>
    </source>
</evidence>
<evidence type="ECO:0000256" key="2">
    <source>
        <dbReference type="ARBA" id="ARBA00022723"/>
    </source>
</evidence>
<proteinExistence type="predicted"/>
<evidence type="ECO:0000259" key="6">
    <source>
        <dbReference type="Pfam" id="PF04082"/>
    </source>
</evidence>
<dbReference type="GO" id="GO:0005634">
    <property type="term" value="C:nucleus"/>
    <property type="evidence" value="ECO:0007669"/>
    <property type="project" value="UniProtKB-SubCell"/>
</dbReference>
<feature type="non-terminal residue" evidence="7">
    <location>
        <position position="1"/>
    </location>
</feature>
<feature type="non-terminal residue" evidence="7">
    <location>
        <position position="372"/>
    </location>
</feature>
<reference evidence="7 8" key="1">
    <citation type="submission" date="2018-05" db="EMBL/GenBank/DDBJ databases">
        <title>Draft genome sequence of Scytalidium lignicola DSM 105466, a ubiquitous saprotrophic fungus.</title>
        <authorList>
            <person name="Buettner E."/>
            <person name="Gebauer A.M."/>
            <person name="Hofrichter M."/>
            <person name="Liers C."/>
            <person name="Kellner H."/>
        </authorList>
    </citation>
    <scope>NUCLEOTIDE SEQUENCE [LARGE SCALE GENOMIC DNA]</scope>
    <source>
        <strain evidence="7 8">DSM 105466</strain>
    </source>
</reference>
<dbReference type="EMBL" id="NCSJ02000031">
    <property type="protein sequence ID" value="RFU33730.1"/>
    <property type="molecule type" value="Genomic_DNA"/>
</dbReference>
<gene>
    <name evidence="7" type="ORF">B7463_g2645</name>
</gene>
<name>A0A3E2HK08_SCYLI</name>
<dbReference type="Pfam" id="PF04082">
    <property type="entry name" value="Fungal_trans"/>
    <property type="match status" value="1"/>
</dbReference>
<dbReference type="AlphaFoldDB" id="A0A3E2HK08"/>
<dbReference type="GO" id="GO:0000981">
    <property type="term" value="F:DNA-binding transcription factor activity, RNA polymerase II-specific"/>
    <property type="evidence" value="ECO:0007669"/>
    <property type="project" value="InterPro"/>
</dbReference>
<protein>
    <recommendedName>
        <fullName evidence="6">Xylanolytic transcriptional activator regulatory domain-containing protein</fullName>
    </recommendedName>
</protein>
<dbReference type="GO" id="GO:0008270">
    <property type="term" value="F:zinc ion binding"/>
    <property type="evidence" value="ECO:0007669"/>
    <property type="project" value="InterPro"/>
</dbReference>
<keyword evidence="3" id="KW-0805">Transcription regulation</keyword>
<dbReference type="STRING" id="5539.A0A3E2HK08"/>
<dbReference type="InterPro" id="IPR007219">
    <property type="entry name" value="XnlR_reg_dom"/>
</dbReference>
<dbReference type="GO" id="GO:0006351">
    <property type="term" value="P:DNA-templated transcription"/>
    <property type="evidence" value="ECO:0007669"/>
    <property type="project" value="InterPro"/>
</dbReference>
<keyword evidence="5" id="KW-0539">Nucleus</keyword>
<organism evidence="7 8">
    <name type="scientific">Scytalidium lignicola</name>
    <name type="common">Hyphomycete</name>
    <dbReference type="NCBI Taxonomy" id="5539"/>
    <lineage>
        <taxon>Eukaryota</taxon>
        <taxon>Fungi</taxon>
        <taxon>Dikarya</taxon>
        <taxon>Ascomycota</taxon>
        <taxon>Pezizomycotina</taxon>
        <taxon>Leotiomycetes</taxon>
        <taxon>Leotiomycetes incertae sedis</taxon>
        <taxon>Scytalidium</taxon>
    </lineage>
</organism>
<sequence length="372" mass="41097">MLVNSANDVNGSVTKLFQLAHIVHGSAVILNNARQTSQALPLLDPFSVADISSRGMISQSMIDLIITHEAFKLFRTTDNILSIAEIYFRTMHSCLPFISKEVFYGRVGGIWTQPKGDFALLVICMHTLPQTFINGITEAVKSPVYALAKSMLSLIESANILTLEIVQSRLLVCLYEMGHAIQPAAFLSVSIAARGGVTLGIHKSCAQQTLSNHKNWQNYEEEKRVWWAIFILHTYINLLAGSCHFVTEDPSVNDQLPVDDELWQMNIVSDQPSLSLLTPTNIRVGPFARAVQVTHILRRVLTHVLKVTADPIFNADEAQQLDDTLKAFAALLPEQLSQSSTRFCGALGICTSQRWGIAALYLGYLQDISSTA</sequence>
<dbReference type="CDD" id="cd12148">
    <property type="entry name" value="fungal_TF_MHR"/>
    <property type="match status" value="1"/>
</dbReference>
<comment type="subcellular location">
    <subcellularLocation>
        <location evidence="1">Nucleus</location>
    </subcellularLocation>
</comment>
<keyword evidence="8" id="KW-1185">Reference proteome</keyword>
<dbReference type="GO" id="GO:0003677">
    <property type="term" value="F:DNA binding"/>
    <property type="evidence" value="ECO:0007669"/>
    <property type="project" value="InterPro"/>
</dbReference>
<evidence type="ECO:0000256" key="3">
    <source>
        <dbReference type="ARBA" id="ARBA00023015"/>
    </source>
</evidence>
<keyword evidence="4" id="KW-0804">Transcription</keyword>
<evidence type="ECO:0000313" key="7">
    <source>
        <dbReference type="EMBL" id="RFU33730.1"/>
    </source>
</evidence>
<dbReference type="PANTHER" id="PTHR47338:SF20">
    <property type="entry name" value="ZN(II)2CYS6 TRANSCRIPTION FACTOR (EUROFUNG)"/>
    <property type="match status" value="1"/>
</dbReference>
<evidence type="ECO:0000313" key="8">
    <source>
        <dbReference type="Proteomes" id="UP000258309"/>
    </source>
</evidence>
<keyword evidence="2" id="KW-0479">Metal-binding</keyword>
<evidence type="ECO:0000256" key="5">
    <source>
        <dbReference type="ARBA" id="ARBA00023242"/>
    </source>
</evidence>
<dbReference type="Proteomes" id="UP000258309">
    <property type="component" value="Unassembled WGS sequence"/>
</dbReference>